<evidence type="ECO:0000259" key="4">
    <source>
        <dbReference type="Pfam" id="PF20237"/>
    </source>
</evidence>
<accession>A0A1J9QZV9</accession>
<evidence type="ECO:0000313" key="6">
    <source>
        <dbReference type="Proteomes" id="UP000183809"/>
    </source>
</evidence>
<evidence type="ECO:0000313" key="5">
    <source>
        <dbReference type="EMBL" id="OJD33530.1"/>
    </source>
</evidence>
<organism evidence="5 6">
    <name type="scientific">Diplodia corticola</name>
    <dbReference type="NCBI Taxonomy" id="236234"/>
    <lineage>
        <taxon>Eukaryota</taxon>
        <taxon>Fungi</taxon>
        <taxon>Dikarya</taxon>
        <taxon>Ascomycota</taxon>
        <taxon>Pezizomycotina</taxon>
        <taxon>Dothideomycetes</taxon>
        <taxon>Dothideomycetes incertae sedis</taxon>
        <taxon>Botryosphaeriales</taxon>
        <taxon>Botryosphaeriaceae</taxon>
        <taxon>Diplodia</taxon>
    </lineage>
</organism>
<feature type="transmembrane region" description="Helical" evidence="3">
    <location>
        <begin position="294"/>
        <end position="313"/>
    </location>
</feature>
<dbReference type="EMBL" id="MNUE01000029">
    <property type="protein sequence ID" value="OJD33530.1"/>
    <property type="molecule type" value="Genomic_DNA"/>
</dbReference>
<keyword evidence="3" id="KW-0472">Membrane</keyword>
<protein>
    <recommendedName>
        <fullName evidence="4">DUF6594 domain-containing protein</fullName>
    </recommendedName>
</protein>
<dbReference type="PANTHER" id="PTHR34502">
    <property type="entry name" value="DUF6594 DOMAIN-CONTAINING PROTEIN-RELATED"/>
    <property type="match status" value="1"/>
</dbReference>
<feature type="compositionally biased region" description="Polar residues" evidence="2">
    <location>
        <begin position="45"/>
        <end position="54"/>
    </location>
</feature>
<dbReference type="STRING" id="236234.A0A1J9QZV9"/>
<feature type="coiled-coil region" evidence="1">
    <location>
        <begin position="95"/>
        <end position="122"/>
    </location>
</feature>
<feature type="transmembrane region" description="Helical" evidence="3">
    <location>
        <begin position="264"/>
        <end position="287"/>
    </location>
</feature>
<feature type="region of interest" description="Disordered" evidence="2">
    <location>
        <begin position="1"/>
        <end position="72"/>
    </location>
</feature>
<keyword evidence="3" id="KW-0812">Transmembrane</keyword>
<dbReference type="Pfam" id="PF20237">
    <property type="entry name" value="DUF6594"/>
    <property type="match status" value="1"/>
</dbReference>
<evidence type="ECO:0000256" key="1">
    <source>
        <dbReference type="SAM" id="Coils"/>
    </source>
</evidence>
<dbReference type="OrthoDB" id="5342093at2759"/>
<sequence>MSSSPTHRPAPAPIPTLPEGNSPSIPMATFSPYAPAAGAHEPAPTTGSSQQSAQPSGDTPPQPPVPGYPLLADHMGRMPQIAIFRRFGAINTLDLLYRQAELKRMEKELREEQEKSANMSGDPGDYAINSYLLEDDDGEQWKVFKKIRIKLKEYNEALALQMTILSADTPSNYDLRWLQHFLWSEAMGGGILGPDRNIWGHHDESVKHEPEPDLVSLLPQRNEDFFSKWMTENVVTWLLHLDKERKPDRRRGVVSYESDKVLRWTFAFSTAIASVLPVLSIAILYTVRSQKVRLALIAVFNVALAFAISLLASPRIVDTFTASFAFSAINVIWFSSSNATDGA</sequence>
<dbReference type="AlphaFoldDB" id="A0A1J9QZV9"/>
<reference evidence="5 6" key="1">
    <citation type="submission" date="2016-10" db="EMBL/GenBank/DDBJ databases">
        <title>Proteomics and genomics reveal pathogen-plant mechanisms compatible with a hemibiotrophic lifestyle of Diplodia corticola.</title>
        <authorList>
            <person name="Fernandes I."/>
            <person name="De Jonge R."/>
            <person name="Van De Peer Y."/>
            <person name="Devreese B."/>
            <person name="Alves A."/>
            <person name="Esteves A.C."/>
        </authorList>
    </citation>
    <scope>NUCLEOTIDE SEQUENCE [LARGE SCALE GENOMIC DNA]</scope>
    <source>
        <strain evidence="5 6">CBS 112549</strain>
    </source>
</reference>
<dbReference type="PANTHER" id="PTHR34502:SF5">
    <property type="entry name" value="DUF6594 DOMAIN-CONTAINING PROTEIN"/>
    <property type="match status" value="1"/>
</dbReference>
<dbReference type="GeneID" id="31014038"/>
<feature type="compositionally biased region" description="Pro residues" evidence="2">
    <location>
        <begin position="58"/>
        <end position="67"/>
    </location>
</feature>
<dbReference type="RefSeq" id="XP_020129790.1">
    <property type="nucleotide sequence ID" value="XM_020273777.1"/>
</dbReference>
<evidence type="ECO:0000256" key="3">
    <source>
        <dbReference type="SAM" id="Phobius"/>
    </source>
</evidence>
<keyword evidence="1" id="KW-0175">Coiled coil</keyword>
<proteinExistence type="predicted"/>
<gene>
    <name evidence="5" type="ORF">BKCO1_2900020</name>
</gene>
<comment type="caution">
    <text evidence="5">The sequence shown here is derived from an EMBL/GenBank/DDBJ whole genome shotgun (WGS) entry which is preliminary data.</text>
</comment>
<feature type="domain" description="DUF6594" evidence="4">
    <location>
        <begin position="68"/>
        <end position="330"/>
    </location>
</feature>
<keyword evidence="3" id="KW-1133">Transmembrane helix</keyword>
<keyword evidence="6" id="KW-1185">Reference proteome</keyword>
<dbReference type="Proteomes" id="UP000183809">
    <property type="component" value="Unassembled WGS sequence"/>
</dbReference>
<name>A0A1J9QZV9_9PEZI</name>
<evidence type="ECO:0000256" key="2">
    <source>
        <dbReference type="SAM" id="MobiDB-lite"/>
    </source>
</evidence>
<dbReference type="InterPro" id="IPR046529">
    <property type="entry name" value="DUF6594"/>
</dbReference>